<comment type="caution">
    <text evidence="2">The sequence shown here is derived from an EMBL/GenBank/DDBJ whole genome shotgun (WGS) entry which is preliminary data.</text>
</comment>
<dbReference type="InterPro" id="IPR000408">
    <property type="entry name" value="Reg_chr_condens"/>
</dbReference>
<dbReference type="PRINTS" id="PR00633">
    <property type="entry name" value="RCCNDNSATION"/>
</dbReference>
<dbReference type="PANTHER" id="PTHR22870:SF408">
    <property type="entry name" value="OS09G0560450 PROTEIN"/>
    <property type="match status" value="1"/>
</dbReference>
<dbReference type="GO" id="GO:0016874">
    <property type="term" value="F:ligase activity"/>
    <property type="evidence" value="ECO:0007669"/>
    <property type="project" value="UniProtKB-KW"/>
</dbReference>
<dbReference type="InterPro" id="IPR036400">
    <property type="entry name" value="Cyt_B5-like_heme/steroid_sf"/>
</dbReference>
<gene>
    <name evidence="2" type="ORF">PACLA_8A063140</name>
</gene>
<evidence type="ECO:0000256" key="1">
    <source>
        <dbReference type="ARBA" id="ARBA00022737"/>
    </source>
</evidence>
<dbReference type="Gene3D" id="2.130.10.30">
    <property type="entry name" value="Regulator of chromosome condensation 1/beta-lactamase-inhibitor protein II"/>
    <property type="match status" value="1"/>
</dbReference>
<dbReference type="SUPFAM" id="SSF50985">
    <property type="entry name" value="RCC1/BLIP-II"/>
    <property type="match status" value="1"/>
</dbReference>
<reference evidence="2" key="1">
    <citation type="submission" date="2020-04" db="EMBL/GenBank/DDBJ databases">
        <authorList>
            <person name="Alioto T."/>
            <person name="Alioto T."/>
            <person name="Gomez Garrido J."/>
        </authorList>
    </citation>
    <scope>NUCLEOTIDE SEQUENCE</scope>
    <source>
        <strain evidence="2">A484AB</strain>
    </source>
</reference>
<dbReference type="InterPro" id="IPR009091">
    <property type="entry name" value="RCC1/BLIP-II"/>
</dbReference>
<dbReference type="SUPFAM" id="SSF55856">
    <property type="entry name" value="Cytochrome b5-like heme/steroid binding domain"/>
    <property type="match status" value="1"/>
</dbReference>
<dbReference type="PROSITE" id="PS00626">
    <property type="entry name" value="RCC1_2"/>
    <property type="match status" value="1"/>
</dbReference>
<dbReference type="OrthoDB" id="239701at2759"/>
<keyword evidence="2" id="KW-0436">Ligase</keyword>
<dbReference type="Pfam" id="PF00415">
    <property type="entry name" value="RCC1"/>
    <property type="match status" value="5"/>
</dbReference>
<dbReference type="Gene3D" id="3.10.120.10">
    <property type="entry name" value="Cytochrome b5-like heme/steroid binding domain"/>
    <property type="match status" value="1"/>
</dbReference>
<dbReference type="SMART" id="SM01117">
    <property type="entry name" value="Cyt-b5"/>
    <property type="match status" value="1"/>
</dbReference>
<evidence type="ECO:0000313" key="2">
    <source>
        <dbReference type="EMBL" id="CAB4013022.1"/>
    </source>
</evidence>
<dbReference type="InterPro" id="IPR051210">
    <property type="entry name" value="Ub_ligase/GEF_domain"/>
</dbReference>
<dbReference type="PROSITE" id="PS50255">
    <property type="entry name" value="CYTOCHROME_B5_2"/>
    <property type="match status" value="1"/>
</dbReference>
<accession>A0A6S7J6P1</accession>
<dbReference type="PANTHER" id="PTHR22870">
    <property type="entry name" value="REGULATOR OF CHROMOSOME CONDENSATION"/>
    <property type="match status" value="1"/>
</dbReference>
<keyword evidence="3" id="KW-1185">Reference proteome</keyword>
<evidence type="ECO:0000313" key="3">
    <source>
        <dbReference type="Proteomes" id="UP001152795"/>
    </source>
</evidence>
<keyword evidence="1" id="KW-0677">Repeat</keyword>
<dbReference type="InterPro" id="IPR001199">
    <property type="entry name" value="Cyt_B5-like_heme/steroid-bd"/>
</dbReference>
<organism evidence="2 3">
    <name type="scientific">Paramuricea clavata</name>
    <name type="common">Red gorgonian</name>
    <name type="synonym">Violescent sea-whip</name>
    <dbReference type="NCBI Taxonomy" id="317549"/>
    <lineage>
        <taxon>Eukaryota</taxon>
        <taxon>Metazoa</taxon>
        <taxon>Cnidaria</taxon>
        <taxon>Anthozoa</taxon>
        <taxon>Octocorallia</taxon>
        <taxon>Malacalcyonacea</taxon>
        <taxon>Plexauridae</taxon>
        <taxon>Paramuricea</taxon>
    </lineage>
</organism>
<dbReference type="FunFam" id="2.130.10.30:FF:000006">
    <property type="entry name" value="E3 ubiquitin-protein ligase HERC2 isoform X1"/>
    <property type="match status" value="1"/>
</dbReference>
<dbReference type="Proteomes" id="UP001152795">
    <property type="component" value="Unassembled WGS sequence"/>
</dbReference>
<dbReference type="AlphaFoldDB" id="A0A6S7J6P1"/>
<dbReference type="EMBL" id="CACRXK020007721">
    <property type="protein sequence ID" value="CAB4013022.1"/>
    <property type="molecule type" value="Genomic_DNA"/>
</dbReference>
<proteinExistence type="predicted"/>
<name>A0A6S7J6P1_PARCT</name>
<feature type="non-terminal residue" evidence="2">
    <location>
        <position position="914"/>
    </location>
</feature>
<dbReference type="Pfam" id="PF00173">
    <property type="entry name" value="Cyt-b5"/>
    <property type="match status" value="1"/>
</dbReference>
<protein>
    <submittedName>
        <fullName evidence="2">E3 ubiquitin- ligase HERC2-like</fullName>
    </submittedName>
</protein>
<dbReference type="PROSITE" id="PS00436">
    <property type="entry name" value="PEROXIDASE_2"/>
    <property type="match status" value="1"/>
</dbReference>
<sequence>IQSNGSQNVYSWGFVGVSNSGYSTTPVHSQALSELDMKQISCGERSFVLLTHDGKIYSHLYNAEKQVPVLLESLAGKADIVKLASHPDARHYLALSKDGMVYSWGSGEVGALGLGDTISREEPTLVSGLSGKNIVAISCGSSHSAAISAEGDLYTWGRGNYGRLGHGNSEDVLVPTLVSGLKGHRVVDVACGSGDAQTLAVTKDGKVWSWGDGDYGKLGRGGSDSCKSPKLVEKFQNEHVMKVLCGSQVSLVLTQEGNIWTWGKGDDFRLGHGSEEHCHFPKVIEALREKDIIDISLGSVHCLALTREGKVYAWGGNDKGQLGISNCESKDIPTEVNVNVGTSFQYVACGPAQSFAWSSAKANGIGLRTPYVVDVTKTTFEHLDALIRRVIEDLDGSRDWPPPAQEKECVAVAALNLLRLQFHAAIREGVSGAELGLGVGSKLLQSLRQQVVMLAVSKGVLTTVKDAAKGTLSSGWSLLLPTTEERAKTLSELLTEKLGSSDNTVADCGRDFMIDLLIQSLMVEGNLESAFQNAVKDELSQGKNDNPSSVLDISNSTPLLQLARELLRSCVDKCLSRFHANKIRPDEPVEDNKIRNRNAIMELLLKLQRLFIGSIFTIFMAHHQSNCLGKEPHADELLRGSFSLLHKYIQLLCCHVSQILVQAHNYANTADRFPRISHIIEQELPTVLLPEFITSLLLLHTRIGLGTELSTVFPVLRDLLELLDKFNKLAPNIALEDSEDLAWPGGLGSSSSSGFDNSAELNVIQEADLENHNKEGGLWVVIHGKVFDLQEFKDQAPCGKELLSRYAAKDATEAFEAASHSSEARDMMQAFCVGIYMESEEQPRCDEAPSVLAPLLDTERSLAFLLGHHAHLLCQGTPITADEEDCDEWLTSDFFAGGLETCDMISQAQDKNEG</sequence>
<dbReference type="InterPro" id="IPR019794">
    <property type="entry name" value="Peroxidases_AS"/>
</dbReference>
<dbReference type="GO" id="GO:0004601">
    <property type="term" value="F:peroxidase activity"/>
    <property type="evidence" value="ECO:0007669"/>
    <property type="project" value="InterPro"/>
</dbReference>
<dbReference type="PROSITE" id="PS50012">
    <property type="entry name" value="RCC1_3"/>
    <property type="match status" value="6"/>
</dbReference>